<dbReference type="EMBL" id="VSRR010025107">
    <property type="protein sequence ID" value="MPC66676.1"/>
    <property type="molecule type" value="Genomic_DNA"/>
</dbReference>
<dbReference type="Proteomes" id="UP000324222">
    <property type="component" value="Unassembled WGS sequence"/>
</dbReference>
<reference evidence="1 2" key="1">
    <citation type="submission" date="2019-05" db="EMBL/GenBank/DDBJ databases">
        <title>Another draft genome of Portunus trituberculatus and its Hox gene families provides insights of decapod evolution.</title>
        <authorList>
            <person name="Jeong J.-H."/>
            <person name="Song I."/>
            <person name="Kim S."/>
            <person name="Choi T."/>
            <person name="Kim D."/>
            <person name="Ryu S."/>
            <person name="Kim W."/>
        </authorList>
    </citation>
    <scope>NUCLEOTIDE SEQUENCE [LARGE SCALE GENOMIC DNA]</scope>
    <source>
        <tissue evidence="1">Muscle</tissue>
    </source>
</reference>
<organism evidence="1 2">
    <name type="scientific">Portunus trituberculatus</name>
    <name type="common">Swimming crab</name>
    <name type="synonym">Neptunus trituberculatus</name>
    <dbReference type="NCBI Taxonomy" id="210409"/>
    <lineage>
        <taxon>Eukaryota</taxon>
        <taxon>Metazoa</taxon>
        <taxon>Ecdysozoa</taxon>
        <taxon>Arthropoda</taxon>
        <taxon>Crustacea</taxon>
        <taxon>Multicrustacea</taxon>
        <taxon>Malacostraca</taxon>
        <taxon>Eumalacostraca</taxon>
        <taxon>Eucarida</taxon>
        <taxon>Decapoda</taxon>
        <taxon>Pleocyemata</taxon>
        <taxon>Brachyura</taxon>
        <taxon>Eubrachyura</taxon>
        <taxon>Portunoidea</taxon>
        <taxon>Portunidae</taxon>
        <taxon>Portuninae</taxon>
        <taxon>Portunus</taxon>
    </lineage>
</organism>
<comment type="caution">
    <text evidence="1">The sequence shown here is derived from an EMBL/GenBank/DDBJ whole genome shotgun (WGS) entry which is preliminary data.</text>
</comment>
<dbReference type="AlphaFoldDB" id="A0A5B7H9S0"/>
<evidence type="ECO:0000313" key="2">
    <source>
        <dbReference type="Proteomes" id="UP000324222"/>
    </source>
</evidence>
<name>A0A5B7H9S0_PORTR</name>
<protein>
    <submittedName>
        <fullName evidence="1">Uncharacterized protein</fullName>
    </submittedName>
</protein>
<sequence length="67" mass="7657">MPICPIFPHSAEKINQYLYIEIVPIKVTRHLHAHAHQEPPAQLATIPQFLSVLGTVFTCTSRFFLPF</sequence>
<gene>
    <name evidence="1" type="ORF">E2C01_060827</name>
</gene>
<keyword evidence="2" id="KW-1185">Reference proteome</keyword>
<evidence type="ECO:0000313" key="1">
    <source>
        <dbReference type="EMBL" id="MPC66676.1"/>
    </source>
</evidence>
<accession>A0A5B7H9S0</accession>
<proteinExistence type="predicted"/>